<evidence type="ECO:0000256" key="1">
    <source>
        <dbReference type="ARBA" id="ARBA00000077"/>
    </source>
</evidence>
<feature type="binding site" evidence="14 15">
    <location>
        <position position="32"/>
    </location>
    <ligand>
        <name>a divalent metal cation</name>
        <dbReference type="ChEBI" id="CHEBI:60240"/>
    </ligand>
</feature>
<comment type="caution">
    <text evidence="18">The sequence shown here is derived from an EMBL/GenBank/DDBJ whole genome shotgun (WGS) entry which is preliminary data.</text>
</comment>
<dbReference type="AlphaFoldDB" id="A0A2A7B557"/>
<evidence type="ECO:0000313" key="19">
    <source>
        <dbReference type="Proteomes" id="UP000220904"/>
    </source>
</evidence>
<dbReference type="GO" id="GO:0006298">
    <property type="term" value="P:mismatch repair"/>
    <property type="evidence" value="ECO:0007669"/>
    <property type="project" value="TreeGrafter"/>
</dbReference>
<dbReference type="InterPro" id="IPR012337">
    <property type="entry name" value="RNaseH-like_sf"/>
</dbReference>
<evidence type="ECO:0000256" key="12">
    <source>
        <dbReference type="ARBA" id="ARBA00022801"/>
    </source>
</evidence>
<evidence type="ECO:0000256" key="10">
    <source>
        <dbReference type="ARBA" id="ARBA00022723"/>
    </source>
</evidence>
<dbReference type="PANTHER" id="PTHR10954">
    <property type="entry name" value="RIBONUCLEASE H2 SUBUNIT A"/>
    <property type="match status" value="1"/>
</dbReference>
<evidence type="ECO:0000256" key="9">
    <source>
        <dbReference type="ARBA" id="ARBA00022722"/>
    </source>
</evidence>
<keyword evidence="13 14" id="KW-0464">Manganese</keyword>
<keyword evidence="10 14" id="KW-0479">Metal-binding</keyword>
<dbReference type="PANTHER" id="PTHR10954:SF18">
    <property type="entry name" value="RIBONUCLEASE HII"/>
    <property type="match status" value="1"/>
</dbReference>
<evidence type="ECO:0000256" key="13">
    <source>
        <dbReference type="ARBA" id="ARBA00023211"/>
    </source>
</evidence>
<dbReference type="GO" id="GO:0030145">
    <property type="term" value="F:manganese ion binding"/>
    <property type="evidence" value="ECO:0007669"/>
    <property type="project" value="UniProtKB-UniRule"/>
</dbReference>
<evidence type="ECO:0000256" key="4">
    <source>
        <dbReference type="ARBA" id="ARBA00004496"/>
    </source>
</evidence>
<dbReference type="CDD" id="cd07182">
    <property type="entry name" value="RNase_HII_bacteria_HII_like"/>
    <property type="match status" value="1"/>
</dbReference>
<dbReference type="GO" id="GO:0004523">
    <property type="term" value="F:RNA-DNA hybrid ribonuclease activity"/>
    <property type="evidence" value="ECO:0007669"/>
    <property type="project" value="UniProtKB-UniRule"/>
</dbReference>
<accession>A0A2A7B557</accession>
<dbReference type="InterPro" id="IPR022898">
    <property type="entry name" value="RNase_HII"/>
</dbReference>
<dbReference type="NCBIfam" id="NF000595">
    <property type="entry name" value="PRK00015.1-3"/>
    <property type="match status" value="1"/>
</dbReference>
<dbReference type="InterPro" id="IPR036397">
    <property type="entry name" value="RNaseH_sf"/>
</dbReference>
<dbReference type="GO" id="GO:0003723">
    <property type="term" value="F:RNA binding"/>
    <property type="evidence" value="ECO:0007669"/>
    <property type="project" value="UniProtKB-UniRule"/>
</dbReference>
<comment type="cofactor">
    <cofactor evidence="14 15">
        <name>Mn(2+)</name>
        <dbReference type="ChEBI" id="CHEBI:29035"/>
    </cofactor>
    <cofactor evidence="14 15">
        <name>Mg(2+)</name>
        <dbReference type="ChEBI" id="CHEBI:18420"/>
    </cofactor>
    <text evidence="14 15">Manganese or magnesium. Binds 1 divalent metal ion per monomer in the absence of substrate. May bind a second metal ion after substrate binding.</text>
</comment>
<dbReference type="PROSITE" id="PS51975">
    <property type="entry name" value="RNASE_H_2"/>
    <property type="match status" value="1"/>
</dbReference>
<dbReference type="GO" id="GO:0005737">
    <property type="term" value="C:cytoplasm"/>
    <property type="evidence" value="ECO:0007669"/>
    <property type="project" value="UniProtKB-SubCell"/>
</dbReference>
<comment type="subcellular location">
    <subcellularLocation>
        <location evidence="4 14">Cytoplasm</location>
    </subcellularLocation>
</comment>
<dbReference type="EC" id="3.1.26.4" evidence="6 14"/>
<feature type="binding site" evidence="14 15">
    <location>
        <position position="123"/>
    </location>
    <ligand>
        <name>a divalent metal cation</name>
        <dbReference type="ChEBI" id="CHEBI:60240"/>
    </ligand>
</feature>
<dbReference type="FunFam" id="3.30.420.10:FF:000006">
    <property type="entry name" value="Ribonuclease HII"/>
    <property type="match status" value="1"/>
</dbReference>
<evidence type="ECO:0000256" key="14">
    <source>
        <dbReference type="HAMAP-Rule" id="MF_00052"/>
    </source>
</evidence>
<comment type="function">
    <text evidence="3 14 16">Endonuclease that specifically degrades the RNA of RNA-DNA hybrids.</text>
</comment>
<dbReference type="Gene3D" id="3.30.420.10">
    <property type="entry name" value="Ribonuclease H-like superfamily/Ribonuclease H"/>
    <property type="match status" value="1"/>
</dbReference>
<keyword evidence="8 14" id="KW-0963">Cytoplasm</keyword>
<evidence type="ECO:0000256" key="11">
    <source>
        <dbReference type="ARBA" id="ARBA00022759"/>
    </source>
</evidence>
<comment type="cofactor">
    <cofactor evidence="2">
        <name>Mg(2+)</name>
        <dbReference type="ChEBI" id="CHEBI:18420"/>
    </cofactor>
</comment>
<dbReference type="GO" id="GO:0043137">
    <property type="term" value="P:DNA replication, removal of RNA primer"/>
    <property type="evidence" value="ECO:0007669"/>
    <property type="project" value="TreeGrafter"/>
</dbReference>
<dbReference type="GO" id="GO:0032299">
    <property type="term" value="C:ribonuclease H2 complex"/>
    <property type="evidence" value="ECO:0007669"/>
    <property type="project" value="TreeGrafter"/>
</dbReference>
<dbReference type="EMBL" id="NOUV01000014">
    <property type="protein sequence ID" value="PDX86441.1"/>
    <property type="molecule type" value="Genomic_DNA"/>
</dbReference>
<gene>
    <name evidence="14" type="primary">rnhB</name>
    <name evidence="18" type="ORF">CHR60_06735</name>
</gene>
<dbReference type="Proteomes" id="UP000220904">
    <property type="component" value="Unassembled WGS sequence"/>
</dbReference>
<dbReference type="HAMAP" id="MF_00052_B">
    <property type="entry name" value="RNase_HII_B"/>
    <property type="match status" value="1"/>
</dbReference>
<evidence type="ECO:0000256" key="7">
    <source>
        <dbReference type="ARBA" id="ARBA00019179"/>
    </source>
</evidence>
<evidence type="ECO:0000256" key="16">
    <source>
        <dbReference type="RuleBase" id="RU003515"/>
    </source>
</evidence>
<evidence type="ECO:0000256" key="3">
    <source>
        <dbReference type="ARBA" id="ARBA00004065"/>
    </source>
</evidence>
<evidence type="ECO:0000256" key="8">
    <source>
        <dbReference type="ARBA" id="ARBA00022490"/>
    </source>
</evidence>
<feature type="domain" description="RNase H type-2" evidence="17">
    <location>
        <begin position="25"/>
        <end position="214"/>
    </location>
</feature>
<organism evidence="18 19">
    <name type="scientific">Faecalibacterium prausnitzii</name>
    <dbReference type="NCBI Taxonomy" id="853"/>
    <lineage>
        <taxon>Bacteria</taxon>
        <taxon>Bacillati</taxon>
        <taxon>Bacillota</taxon>
        <taxon>Clostridia</taxon>
        <taxon>Eubacteriales</taxon>
        <taxon>Oscillospiraceae</taxon>
        <taxon>Faecalibacterium</taxon>
    </lineage>
</organism>
<evidence type="ECO:0000256" key="5">
    <source>
        <dbReference type="ARBA" id="ARBA00007383"/>
    </source>
</evidence>
<proteinExistence type="inferred from homology"/>
<keyword evidence="12 14" id="KW-0378">Hydrolase</keyword>
<keyword evidence="9 14" id="KW-0540">Nuclease</keyword>
<dbReference type="SUPFAM" id="SSF53098">
    <property type="entry name" value="Ribonuclease H-like"/>
    <property type="match status" value="1"/>
</dbReference>
<reference evidence="18 19" key="1">
    <citation type="journal article" date="2017" name="Front. Microbiol.">
        <title>New Insights into the Diversity of the Genus Faecalibacterium.</title>
        <authorList>
            <person name="Benevides L."/>
            <person name="Burman S."/>
            <person name="Martin R."/>
            <person name="Robert V."/>
            <person name="Thomas M."/>
            <person name="Miquel S."/>
            <person name="Chain F."/>
            <person name="Sokol H."/>
            <person name="Bermudez-Humaran L.G."/>
            <person name="Morrison M."/>
            <person name="Langella P."/>
            <person name="Azevedo V.A."/>
            <person name="Chatel J.M."/>
            <person name="Soares S."/>
        </authorList>
    </citation>
    <scope>NUCLEOTIDE SEQUENCE [LARGE SCALE GENOMIC DNA]</scope>
    <source>
        <strain evidence="18 19">AHMP21</strain>
    </source>
</reference>
<comment type="similarity">
    <text evidence="5 14 16">Belongs to the RNase HII family.</text>
</comment>
<dbReference type="Pfam" id="PF01351">
    <property type="entry name" value="RNase_HII"/>
    <property type="match status" value="1"/>
</dbReference>
<dbReference type="OrthoDB" id="9803420at2"/>
<comment type="catalytic activity">
    <reaction evidence="1 14 15 16">
        <text>Endonucleolytic cleavage to 5'-phosphomonoester.</text>
        <dbReference type="EC" id="3.1.26.4"/>
    </reaction>
</comment>
<keyword evidence="11 14" id="KW-0255">Endonuclease</keyword>
<evidence type="ECO:0000256" key="6">
    <source>
        <dbReference type="ARBA" id="ARBA00012180"/>
    </source>
</evidence>
<name>A0A2A7B557_9FIRM</name>
<evidence type="ECO:0000259" key="17">
    <source>
        <dbReference type="PROSITE" id="PS51975"/>
    </source>
</evidence>
<evidence type="ECO:0000256" key="2">
    <source>
        <dbReference type="ARBA" id="ARBA00001946"/>
    </source>
</evidence>
<evidence type="ECO:0000256" key="15">
    <source>
        <dbReference type="PROSITE-ProRule" id="PRU01319"/>
    </source>
</evidence>
<sequence>MKRRSDEEISAPLYAYDTAIRAEYGCFAGVDEAGRGPLCGPVCVAACILDPEHPVYGINDSKKLTEKKREALFDEIIEKALAYKIVFVGPEIIDRDNILNATMGGMRQAVEELDIVPNLVLIDGNRTPAGLTMPAQPVVKGDATSASIGAASVLAKVSRDRYMLELDRQYPQYQLAKHKGYPTKLHYELIAQYGIQPFYRRSFLKKQGYWPEDK</sequence>
<feature type="binding site" evidence="14 15">
    <location>
        <position position="31"/>
    </location>
    <ligand>
        <name>a divalent metal cation</name>
        <dbReference type="ChEBI" id="CHEBI:60240"/>
    </ligand>
</feature>
<dbReference type="InterPro" id="IPR024567">
    <property type="entry name" value="RNase_HII/HIII_dom"/>
</dbReference>
<protein>
    <recommendedName>
        <fullName evidence="7 14">Ribonuclease HII</fullName>
        <shortName evidence="14">RNase HII</shortName>
        <ecNumber evidence="6 14">3.1.26.4</ecNumber>
    </recommendedName>
</protein>
<evidence type="ECO:0000313" key="18">
    <source>
        <dbReference type="EMBL" id="PDX86441.1"/>
    </source>
</evidence>
<dbReference type="InterPro" id="IPR001352">
    <property type="entry name" value="RNase_HII/HIII"/>
</dbReference>
<dbReference type="RefSeq" id="WP_097792316.1">
    <property type="nucleotide sequence ID" value="NZ_NOUV01000014.1"/>
</dbReference>